<dbReference type="GO" id="GO:0005886">
    <property type="term" value="C:plasma membrane"/>
    <property type="evidence" value="ECO:0007669"/>
    <property type="project" value="TreeGrafter"/>
</dbReference>
<dbReference type="InterPro" id="IPR052165">
    <property type="entry name" value="Membrane_assoc_protease"/>
</dbReference>
<keyword evidence="3" id="KW-1185">Reference proteome</keyword>
<evidence type="ECO:0000313" key="2">
    <source>
        <dbReference type="EMBL" id="BAU57892.1"/>
    </source>
</evidence>
<organism evidence="2 3">
    <name type="scientific">Halorhodospira halochloris</name>
    <name type="common">Ectothiorhodospira halochloris</name>
    <dbReference type="NCBI Taxonomy" id="1052"/>
    <lineage>
        <taxon>Bacteria</taxon>
        <taxon>Pseudomonadati</taxon>
        <taxon>Pseudomonadota</taxon>
        <taxon>Gammaproteobacteria</taxon>
        <taxon>Chromatiales</taxon>
        <taxon>Ectothiorhodospiraceae</taxon>
        <taxon>Halorhodospira</taxon>
    </lineage>
</organism>
<keyword evidence="1" id="KW-0472">Membrane</keyword>
<feature type="transmembrane region" description="Helical" evidence="1">
    <location>
        <begin position="12"/>
        <end position="29"/>
    </location>
</feature>
<dbReference type="EMBL" id="AP017372">
    <property type="protein sequence ID" value="BAU57892.1"/>
    <property type="molecule type" value="Genomic_DNA"/>
</dbReference>
<evidence type="ECO:0008006" key="4">
    <source>
        <dbReference type="Google" id="ProtNLM"/>
    </source>
</evidence>
<dbReference type="OrthoDB" id="5784805at2"/>
<dbReference type="KEGG" id="hhk:HH1059_11980"/>
<reference evidence="2" key="1">
    <citation type="submission" date="2016-02" db="EMBL/GenBank/DDBJ databases">
        <title>Halorhodospira halochloris DSM-1059 complete genome, version 2.</title>
        <authorList>
            <person name="Tsukatani Y."/>
        </authorList>
    </citation>
    <scope>NUCLEOTIDE SEQUENCE</scope>
    <source>
        <strain evidence="2">DSM 1059</strain>
    </source>
</reference>
<sequence>MMELMSDPEGAWTVWLAVAVVLFGIELLLAGAASGVLFLFSVMALAGMAMALMGAPLLWQFVVATVIGILSLPLAVWIYRRYGPGGGPPSTTQSQMLHNTAFKAYYDARGNLRVAAMGEEYAATPETQSQAQIEDGSAVQIVRLEGVKAVIRPVDAAVGSRLDS</sequence>
<dbReference type="PANTHER" id="PTHR33507">
    <property type="entry name" value="INNER MEMBRANE PROTEIN YBBJ"/>
    <property type="match status" value="1"/>
</dbReference>
<gene>
    <name evidence="2" type="ORF">HH1059_11980</name>
</gene>
<feature type="transmembrane region" description="Helical" evidence="1">
    <location>
        <begin position="61"/>
        <end position="79"/>
    </location>
</feature>
<dbReference type="Proteomes" id="UP000218890">
    <property type="component" value="Chromosome"/>
</dbReference>
<dbReference type="PANTHER" id="PTHR33507:SF3">
    <property type="entry name" value="INNER MEMBRANE PROTEIN YBBJ"/>
    <property type="match status" value="1"/>
</dbReference>
<dbReference type="AlphaFoldDB" id="A0A0X8X9B6"/>
<proteinExistence type="predicted"/>
<keyword evidence="1" id="KW-0812">Transmembrane</keyword>
<accession>A0A0X8X9B6</accession>
<evidence type="ECO:0000256" key="1">
    <source>
        <dbReference type="SAM" id="Phobius"/>
    </source>
</evidence>
<name>A0A0X8X9B6_HALHR</name>
<evidence type="ECO:0000313" key="3">
    <source>
        <dbReference type="Proteomes" id="UP000218890"/>
    </source>
</evidence>
<dbReference type="RefSeq" id="WP_096409236.1">
    <property type="nucleotide sequence ID" value="NZ_AP017372.2"/>
</dbReference>
<keyword evidence="1" id="KW-1133">Transmembrane helix</keyword>
<protein>
    <recommendedName>
        <fullName evidence="4">Activity regulator of membrane protease YbbK</fullName>
    </recommendedName>
</protein>
<feature type="transmembrane region" description="Helical" evidence="1">
    <location>
        <begin position="36"/>
        <end position="55"/>
    </location>
</feature>